<accession>A0A5C6SE62</accession>
<organism evidence="2 3">
    <name type="scientific">Fusarium oxysporum f. sp. cubense</name>
    <dbReference type="NCBI Taxonomy" id="61366"/>
    <lineage>
        <taxon>Eukaryota</taxon>
        <taxon>Fungi</taxon>
        <taxon>Dikarya</taxon>
        <taxon>Ascomycota</taxon>
        <taxon>Pezizomycotina</taxon>
        <taxon>Sordariomycetes</taxon>
        <taxon>Hypocreomycetidae</taxon>
        <taxon>Hypocreales</taxon>
        <taxon>Nectriaceae</taxon>
        <taxon>Fusarium</taxon>
        <taxon>Fusarium oxysporum species complex</taxon>
    </lineage>
</organism>
<feature type="compositionally biased region" description="Polar residues" evidence="1">
    <location>
        <begin position="14"/>
        <end position="23"/>
    </location>
</feature>
<evidence type="ECO:0000313" key="2">
    <source>
        <dbReference type="EMBL" id="TXB96766.1"/>
    </source>
</evidence>
<comment type="caution">
    <text evidence="2">The sequence shown here is derived from an EMBL/GenBank/DDBJ whole genome shotgun (WGS) entry which is preliminary data.</text>
</comment>
<proteinExistence type="predicted"/>
<dbReference type="Proteomes" id="UP000321331">
    <property type="component" value="Unassembled WGS sequence"/>
</dbReference>
<feature type="region of interest" description="Disordered" evidence="1">
    <location>
        <begin position="1"/>
        <end position="27"/>
    </location>
</feature>
<reference evidence="2 3" key="1">
    <citation type="submission" date="2019-07" db="EMBL/GenBank/DDBJ databases">
        <title>The First High-Quality Draft Genome Sequence of the Causal Agent of the Current Panama Disease Epidemic.</title>
        <authorList>
            <person name="Warmington R.J."/>
            <person name="Kay W."/>
            <person name="Jeffries A."/>
            <person name="Bebber D."/>
            <person name="Moore K."/>
            <person name="Studholme D.J."/>
        </authorList>
    </citation>
    <scope>NUCLEOTIDE SEQUENCE [LARGE SCALE GENOMIC DNA]</scope>
    <source>
        <strain evidence="2 3">TR4</strain>
    </source>
</reference>
<sequence>MPAIDNSPRPSLIDQLSESASDSNHMDQRMQPLNHDYIMDWYEELADQVTQPSATLVLREQDGRRYTVLMAACRYRDIFYVIFHQLCCLWSRDKADVYEIFGSRVTPHAIDFTFNEMQRILNNHDLSIANLRWFANFPCPSKELFTAFPEASLAVQLARFIVKFSAHWESLLDQAEAEDRPVAGSVLRSRLHCASPVLRYILFVTSSLQIGIVTGPNAATLDDQFDKDEGEWFGVRGETVRQALAFEHAGFVHRQIPS</sequence>
<evidence type="ECO:0000313" key="3">
    <source>
        <dbReference type="Proteomes" id="UP000321331"/>
    </source>
</evidence>
<gene>
    <name evidence="2" type="ORF">FocTR4_00012296</name>
</gene>
<dbReference type="EMBL" id="VMNF01000014">
    <property type="protein sequence ID" value="TXB96766.1"/>
    <property type="molecule type" value="Genomic_DNA"/>
</dbReference>
<protein>
    <submittedName>
        <fullName evidence="2">Uncharacterized protein</fullName>
    </submittedName>
</protein>
<name>A0A5C6SE62_FUSOC</name>
<dbReference type="AlphaFoldDB" id="A0A5C6SE62"/>
<evidence type="ECO:0000256" key="1">
    <source>
        <dbReference type="SAM" id="MobiDB-lite"/>
    </source>
</evidence>